<evidence type="ECO:0000313" key="11">
    <source>
        <dbReference type="Proteomes" id="UP000241762"/>
    </source>
</evidence>
<proteinExistence type="inferred from homology"/>
<feature type="transmembrane region" description="Helical" evidence="8">
    <location>
        <begin position="231"/>
        <end position="253"/>
    </location>
</feature>
<name>A0A2P1P8R0_9RICK</name>
<evidence type="ECO:0000259" key="9">
    <source>
        <dbReference type="PROSITE" id="PS51012"/>
    </source>
</evidence>
<organism evidence="10 11">
    <name type="scientific">Candidatus Phycorickettsia trachydisci</name>
    <dbReference type="NCBI Taxonomy" id="2115978"/>
    <lineage>
        <taxon>Bacteria</taxon>
        <taxon>Pseudomonadati</taxon>
        <taxon>Pseudomonadota</taxon>
        <taxon>Alphaproteobacteria</taxon>
        <taxon>Rickettsiales</taxon>
        <taxon>Rickettsiaceae</taxon>
        <taxon>Candidatus Phycorickettsia</taxon>
    </lineage>
</organism>
<dbReference type="Proteomes" id="UP000241762">
    <property type="component" value="Chromosome"/>
</dbReference>
<dbReference type="KEGG" id="ptc:phytr_7060"/>
<feature type="transmembrane region" description="Helical" evidence="8">
    <location>
        <begin position="295"/>
        <end position="313"/>
    </location>
</feature>
<feature type="transmembrane region" description="Helical" evidence="8">
    <location>
        <begin position="23"/>
        <end position="44"/>
    </location>
</feature>
<dbReference type="InterPro" id="IPR047817">
    <property type="entry name" value="ABC2_TM_bact-type"/>
</dbReference>
<dbReference type="OrthoDB" id="9784671at2"/>
<feature type="transmembrane region" description="Helical" evidence="8">
    <location>
        <begin position="183"/>
        <end position="204"/>
    </location>
</feature>
<dbReference type="InterPro" id="IPR051449">
    <property type="entry name" value="ABC-2_transporter_component"/>
</dbReference>
<comment type="similarity">
    <text evidence="2">Belongs to the ABC-2 integral membrane protein family.</text>
</comment>
<dbReference type="Gene3D" id="3.40.1710.10">
    <property type="entry name" value="abc type-2 transporter like domain"/>
    <property type="match status" value="1"/>
</dbReference>
<feature type="transmembrane region" description="Helical" evidence="8">
    <location>
        <begin position="352"/>
        <end position="371"/>
    </location>
</feature>
<evidence type="ECO:0000256" key="2">
    <source>
        <dbReference type="ARBA" id="ARBA00007783"/>
    </source>
</evidence>
<dbReference type="PANTHER" id="PTHR30294:SF29">
    <property type="entry name" value="MULTIDRUG ABC TRANSPORTER PERMEASE YBHS-RELATED"/>
    <property type="match status" value="1"/>
</dbReference>
<dbReference type="EMBL" id="CP027845">
    <property type="protein sequence ID" value="AVP87646.1"/>
    <property type="molecule type" value="Genomic_DNA"/>
</dbReference>
<evidence type="ECO:0000313" key="10">
    <source>
        <dbReference type="EMBL" id="AVP87646.1"/>
    </source>
</evidence>
<dbReference type="GO" id="GO:0005886">
    <property type="term" value="C:plasma membrane"/>
    <property type="evidence" value="ECO:0007669"/>
    <property type="project" value="UniProtKB-SubCell"/>
</dbReference>
<reference evidence="10 11" key="1">
    <citation type="submission" date="2018-03" db="EMBL/GenBank/DDBJ databases">
        <title>A gene transfer event suggests a long-term partnership between eustigmatophyte algae and a novel lineage of endosymbiotic bacteria.</title>
        <authorList>
            <person name="Yurchenko T."/>
            <person name="Sevcikova T."/>
            <person name="Pribyl P."/>
            <person name="El Karkouri K."/>
            <person name="Klimes V."/>
            <person name="Amaral R."/>
            <person name="Zbrankova V."/>
            <person name="Kim E."/>
            <person name="Raoult D."/>
            <person name="Santos L.M.A."/>
            <person name="Elias M."/>
        </authorList>
    </citation>
    <scope>NUCLEOTIDE SEQUENCE [LARGE SCALE GENOMIC DNA]</scope>
    <source>
        <strain evidence="10">CCALA 838</strain>
    </source>
</reference>
<dbReference type="RefSeq" id="WP_106874501.1">
    <property type="nucleotide sequence ID" value="NZ_CP027845.1"/>
</dbReference>
<comment type="subcellular location">
    <subcellularLocation>
        <location evidence="1">Cell membrane</location>
        <topology evidence="1">Multi-pass membrane protein</topology>
    </subcellularLocation>
</comment>
<evidence type="ECO:0000256" key="4">
    <source>
        <dbReference type="ARBA" id="ARBA00022475"/>
    </source>
</evidence>
<feature type="domain" description="ABC transmembrane type-2" evidence="9">
    <location>
        <begin position="136"/>
        <end position="374"/>
    </location>
</feature>
<evidence type="ECO:0000256" key="6">
    <source>
        <dbReference type="ARBA" id="ARBA00022989"/>
    </source>
</evidence>
<accession>A0A2P1P8R0</accession>
<evidence type="ECO:0000256" key="5">
    <source>
        <dbReference type="ARBA" id="ARBA00022692"/>
    </source>
</evidence>
<keyword evidence="4" id="KW-1003">Cell membrane</keyword>
<keyword evidence="3" id="KW-0813">Transport</keyword>
<dbReference type="InterPro" id="IPR013525">
    <property type="entry name" value="ABC2_TM"/>
</dbReference>
<evidence type="ECO:0000256" key="8">
    <source>
        <dbReference type="SAM" id="Phobius"/>
    </source>
</evidence>
<dbReference type="Pfam" id="PF12698">
    <property type="entry name" value="ABC2_membrane_3"/>
    <property type="match status" value="1"/>
</dbReference>
<sequence>MSISFRRIWAILKKEFIQLKRDVSTLKMVIAIPIMQLIMFGFAINSDPKNLATAVLSSDHGIIARNIITGLNNSGYFTITDEIKSERDARSLLQEGLVTFVVTIPEGFTRDLIRGAKPYLLVEADATDPVAISGALGILNQAVASAVGRDTYGMLETIAPSQPPYEVRVHRLYNPEGISRYNIVPGLIAIVLTMTCVMMTALSLTKERERGTMENLLSMPVKPIEVMAGKIAPYIIIGYIQFTIILLAAYFVFKVPILGSLFLLVLGLFMFIVCNLALGFTLSTAAQNQMQAMQSSTFLLLPSILLSGFMFPFRGMPEWAQMIGSCLPATYLIRIVRGVMLKGGTLSEIWHHMWPLCIFMVVITIIAMKVYKTNLD</sequence>
<protein>
    <submittedName>
        <fullName evidence="10">ABC transporter, M_7a subfamily</fullName>
    </submittedName>
</protein>
<dbReference type="PROSITE" id="PS51012">
    <property type="entry name" value="ABC_TM2"/>
    <property type="match status" value="1"/>
</dbReference>
<keyword evidence="5 8" id="KW-0812">Transmembrane</keyword>
<keyword evidence="11" id="KW-1185">Reference proteome</keyword>
<keyword evidence="6 8" id="KW-1133">Transmembrane helix</keyword>
<dbReference type="AlphaFoldDB" id="A0A2P1P8R0"/>
<keyword evidence="7 8" id="KW-0472">Membrane</keyword>
<evidence type="ECO:0000256" key="7">
    <source>
        <dbReference type="ARBA" id="ARBA00023136"/>
    </source>
</evidence>
<evidence type="ECO:0000256" key="3">
    <source>
        <dbReference type="ARBA" id="ARBA00022448"/>
    </source>
</evidence>
<evidence type="ECO:0000256" key="1">
    <source>
        <dbReference type="ARBA" id="ARBA00004651"/>
    </source>
</evidence>
<feature type="transmembrane region" description="Helical" evidence="8">
    <location>
        <begin position="259"/>
        <end position="283"/>
    </location>
</feature>
<dbReference type="GO" id="GO:0140359">
    <property type="term" value="F:ABC-type transporter activity"/>
    <property type="evidence" value="ECO:0007669"/>
    <property type="project" value="InterPro"/>
</dbReference>
<dbReference type="PANTHER" id="PTHR30294">
    <property type="entry name" value="MEMBRANE COMPONENT OF ABC TRANSPORTER YHHJ-RELATED"/>
    <property type="match status" value="1"/>
</dbReference>
<gene>
    <name evidence="10" type="ORF">phytr_7060</name>
</gene>